<organism evidence="2">
    <name type="scientific">Haemonchus contortus</name>
    <name type="common">Barber pole worm</name>
    <dbReference type="NCBI Taxonomy" id="6289"/>
    <lineage>
        <taxon>Eukaryota</taxon>
        <taxon>Metazoa</taxon>
        <taxon>Ecdysozoa</taxon>
        <taxon>Nematoda</taxon>
        <taxon>Chromadorea</taxon>
        <taxon>Rhabditida</taxon>
        <taxon>Rhabditina</taxon>
        <taxon>Rhabditomorpha</taxon>
        <taxon>Strongyloidea</taxon>
        <taxon>Trichostrongylidae</taxon>
        <taxon>Haemonchus</taxon>
    </lineage>
</organism>
<dbReference type="InterPro" id="IPR000719">
    <property type="entry name" value="Prot_kinase_dom"/>
</dbReference>
<dbReference type="AlphaFoldDB" id="W6NC87"/>
<dbReference type="GO" id="GO:0004672">
    <property type="term" value="F:protein kinase activity"/>
    <property type="evidence" value="ECO:0007669"/>
    <property type="project" value="InterPro"/>
</dbReference>
<proteinExistence type="predicted"/>
<name>W6NC87_HAECO</name>
<comment type="caution">
    <text evidence="2">The sequence shown here is derived from an EMBL/GenBank/DDBJ whole genome shotgun (WGS) entry which is preliminary data.</text>
</comment>
<protein>
    <submittedName>
        <fullName evidence="2">Protein GCY-9</fullName>
    </submittedName>
</protein>
<dbReference type="EMBL" id="CAVP010058611">
    <property type="protein sequence ID" value="CDL94943.1"/>
    <property type="molecule type" value="Genomic_DNA"/>
</dbReference>
<sequence length="131" mass="15271">MVKLTNFATENIISEKLYHNEIKLILNDNEDETDRIADRKYVQQAPEIIRGLINRKSLPPGSQPADIYSLGMVLYQILFRVQPFHERGKSISMTQRSLASDYEGRVCPRKVFSRVEFIAPNEYELYHLSPR</sequence>
<evidence type="ECO:0000259" key="1">
    <source>
        <dbReference type="PROSITE" id="PS50011"/>
    </source>
</evidence>
<dbReference type="InterPro" id="IPR011009">
    <property type="entry name" value="Kinase-like_dom_sf"/>
</dbReference>
<reference evidence="2" key="2">
    <citation type="submission" date="2013-05" db="EMBL/GenBank/DDBJ databases">
        <title>The genome and transcriptome of Haemonchus contortus: a key model parasite for drug and vaccine discovery.</title>
        <authorList>
            <person name="Laing R."/>
            <person name="Kikuchi T."/>
            <person name="Martinelli A."/>
            <person name="Tsai I.J."/>
            <person name="Beech R.N."/>
            <person name="Redman E."/>
            <person name="Holroyd N."/>
            <person name="Bartley D.J."/>
            <person name="Beasley H."/>
            <person name="Britton C."/>
            <person name="Curran D."/>
            <person name="Devaney E."/>
            <person name="Gilabert A."/>
            <person name="Jackson F."/>
            <person name="Hunt M."/>
            <person name="Johnston S."/>
            <person name="Kryukov I."/>
            <person name="Li K."/>
            <person name="Morrison A.A."/>
            <person name="Reid A.J."/>
            <person name="Sargison N."/>
            <person name="Saunders G."/>
            <person name="Wasmuth J.D."/>
            <person name="Wolstenholme A."/>
            <person name="Berriman M."/>
            <person name="Gilleard J.S."/>
            <person name="Cotton J.A."/>
        </authorList>
    </citation>
    <scope>NUCLEOTIDE SEQUENCE [LARGE SCALE GENOMIC DNA]</scope>
    <source>
        <strain evidence="2">ISE/inbred ISE</strain>
    </source>
</reference>
<gene>
    <name evidence="2" type="ORF">HCOI_01268800</name>
</gene>
<dbReference type="GO" id="GO:0005524">
    <property type="term" value="F:ATP binding"/>
    <property type="evidence" value="ECO:0007669"/>
    <property type="project" value="InterPro"/>
</dbReference>
<reference evidence="2" key="1">
    <citation type="submission" date="2013-03" db="EMBL/GenBank/DDBJ databases">
        <authorList>
            <person name="Aslett M."/>
        </authorList>
    </citation>
    <scope>NUCLEOTIDE SEQUENCE [LARGE SCALE GENOMIC DNA]</scope>
    <source>
        <strain evidence="2">ISE/inbred ISE</strain>
    </source>
</reference>
<accession>W6NC87</accession>
<dbReference type="PROSITE" id="PS50011">
    <property type="entry name" value="PROTEIN_KINASE_DOM"/>
    <property type="match status" value="1"/>
</dbReference>
<dbReference type="SUPFAM" id="SSF56112">
    <property type="entry name" value="Protein kinase-like (PK-like)"/>
    <property type="match status" value="1"/>
</dbReference>
<feature type="domain" description="Protein kinase" evidence="1">
    <location>
        <begin position="1"/>
        <end position="131"/>
    </location>
</feature>
<evidence type="ECO:0000313" key="2">
    <source>
        <dbReference type="EMBL" id="CDL94943.1"/>
    </source>
</evidence>
<dbReference type="Gene3D" id="1.10.510.10">
    <property type="entry name" value="Transferase(Phosphotransferase) domain 1"/>
    <property type="match status" value="1"/>
</dbReference>